<evidence type="ECO:0000313" key="9">
    <source>
        <dbReference type="Proteomes" id="UP000320216"/>
    </source>
</evidence>
<dbReference type="PANTHER" id="PTHR43229:SF2">
    <property type="entry name" value="NODULATION PROTEIN J"/>
    <property type="match status" value="1"/>
</dbReference>
<feature type="transmembrane region" description="Helical" evidence="6">
    <location>
        <begin position="242"/>
        <end position="264"/>
    </location>
</feature>
<evidence type="ECO:0000313" key="8">
    <source>
        <dbReference type="EMBL" id="QDZ15745.1"/>
    </source>
</evidence>
<feature type="transmembrane region" description="Helical" evidence="6">
    <location>
        <begin position="119"/>
        <end position="143"/>
    </location>
</feature>
<comment type="subcellular location">
    <subcellularLocation>
        <location evidence="6">Cell membrane</location>
        <topology evidence="6">Multi-pass membrane protein</topology>
    </subcellularLocation>
    <subcellularLocation>
        <location evidence="1">Membrane</location>
        <topology evidence="1">Multi-pass membrane protein</topology>
    </subcellularLocation>
</comment>
<dbReference type="PIRSF" id="PIRSF006648">
    <property type="entry name" value="DrrB"/>
    <property type="match status" value="1"/>
</dbReference>
<dbReference type="EMBL" id="CP042305">
    <property type="protein sequence ID" value="QDZ15745.1"/>
    <property type="molecule type" value="Genomic_DNA"/>
</dbReference>
<dbReference type="InterPro" id="IPR047817">
    <property type="entry name" value="ABC2_TM_bact-type"/>
</dbReference>
<feature type="transmembrane region" description="Helical" evidence="6">
    <location>
        <begin position="188"/>
        <end position="207"/>
    </location>
</feature>
<accession>A0A5B8M7W7</accession>
<feature type="domain" description="ABC transmembrane type-2" evidence="7">
    <location>
        <begin position="40"/>
        <end position="267"/>
    </location>
</feature>
<proteinExistence type="inferred from homology"/>
<evidence type="ECO:0000256" key="5">
    <source>
        <dbReference type="ARBA" id="ARBA00023251"/>
    </source>
</evidence>
<dbReference type="Proteomes" id="UP000320216">
    <property type="component" value="Chromosome"/>
</dbReference>
<protein>
    <recommendedName>
        <fullName evidence="6">Transport permease protein</fullName>
    </recommendedName>
</protein>
<keyword evidence="2 6" id="KW-0812">Transmembrane</keyword>
<organism evidence="8 9">
    <name type="scientific">Humibacter ginsenosidimutans</name>
    <dbReference type="NCBI Taxonomy" id="2599293"/>
    <lineage>
        <taxon>Bacteria</taxon>
        <taxon>Bacillati</taxon>
        <taxon>Actinomycetota</taxon>
        <taxon>Actinomycetes</taxon>
        <taxon>Micrococcales</taxon>
        <taxon>Microbacteriaceae</taxon>
        <taxon>Humibacter</taxon>
    </lineage>
</organism>
<gene>
    <name evidence="8" type="ORF">FPZ11_14125</name>
</gene>
<evidence type="ECO:0000256" key="6">
    <source>
        <dbReference type="RuleBase" id="RU361157"/>
    </source>
</evidence>
<dbReference type="KEGG" id="huw:FPZ11_14125"/>
<comment type="similarity">
    <text evidence="6">Belongs to the ABC-2 integral membrane protein family.</text>
</comment>
<dbReference type="Pfam" id="PF01061">
    <property type="entry name" value="ABC2_membrane"/>
    <property type="match status" value="1"/>
</dbReference>
<keyword evidence="3 6" id="KW-1133">Transmembrane helix</keyword>
<dbReference type="InterPro" id="IPR013525">
    <property type="entry name" value="ABC2_TM"/>
</dbReference>
<reference evidence="8 9" key="1">
    <citation type="submission" date="2019-07" db="EMBL/GenBank/DDBJ databases">
        <title>Full genome sequence of Humibacter sp. WJ7-1.</title>
        <authorList>
            <person name="Im W.-T."/>
        </authorList>
    </citation>
    <scope>NUCLEOTIDE SEQUENCE [LARGE SCALE GENOMIC DNA]</scope>
    <source>
        <strain evidence="8 9">WJ7-1</strain>
    </source>
</reference>
<keyword evidence="5" id="KW-0046">Antibiotic resistance</keyword>
<dbReference type="PROSITE" id="PS51012">
    <property type="entry name" value="ABC_TM2"/>
    <property type="match status" value="1"/>
</dbReference>
<feature type="transmembrane region" description="Helical" evidence="6">
    <location>
        <begin position="42"/>
        <end position="64"/>
    </location>
</feature>
<dbReference type="InterPro" id="IPR051784">
    <property type="entry name" value="Nod_factor_ABC_transporter"/>
</dbReference>
<evidence type="ECO:0000259" key="7">
    <source>
        <dbReference type="PROSITE" id="PS51012"/>
    </source>
</evidence>
<evidence type="ECO:0000256" key="1">
    <source>
        <dbReference type="ARBA" id="ARBA00004141"/>
    </source>
</evidence>
<keyword evidence="6" id="KW-0813">Transport</keyword>
<dbReference type="PANTHER" id="PTHR43229">
    <property type="entry name" value="NODULATION PROTEIN J"/>
    <property type="match status" value="1"/>
</dbReference>
<dbReference type="AlphaFoldDB" id="A0A5B8M7W7"/>
<evidence type="ECO:0000256" key="4">
    <source>
        <dbReference type="ARBA" id="ARBA00023136"/>
    </source>
</evidence>
<name>A0A5B8M7W7_9MICO</name>
<dbReference type="GO" id="GO:0140359">
    <property type="term" value="F:ABC-type transporter activity"/>
    <property type="evidence" value="ECO:0007669"/>
    <property type="project" value="InterPro"/>
</dbReference>
<evidence type="ECO:0000256" key="3">
    <source>
        <dbReference type="ARBA" id="ARBA00022989"/>
    </source>
</evidence>
<keyword evidence="4 6" id="KW-0472">Membrane</keyword>
<sequence length="269" mass="28661">MTTTTTQPPAASRASSGTHFFGDTAVLTGRTVKHITRSLDTIITTCIMPIGFLLLFVYVLGGAINTGTDISYVNYLLPGILLITVASGISYTAFRLFLDMQGGIFERFQSMPIARSSVLWAHVLTSMIANVVSMVVVVGVALLMGFRTGASVLDWLAVAGILLLFTLALTWIAVIPGLTAKSVDGASAFSYPLIFLPFISSAFVPTASMPGPVAWFAEYQPVTPIVNTIRDLFTGQPVGSDIGVALAWMVGILVVAYVAAQVIYRKKIS</sequence>
<feature type="transmembrane region" description="Helical" evidence="6">
    <location>
        <begin position="155"/>
        <end position="176"/>
    </location>
</feature>
<dbReference type="OrthoDB" id="670210at2"/>
<feature type="transmembrane region" description="Helical" evidence="6">
    <location>
        <begin position="76"/>
        <end position="98"/>
    </location>
</feature>
<keyword evidence="9" id="KW-1185">Reference proteome</keyword>
<dbReference type="RefSeq" id="WP_146321779.1">
    <property type="nucleotide sequence ID" value="NZ_CP042305.1"/>
</dbReference>
<dbReference type="GO" id="GO:0043190">
    <property type="term" value="C:ATP-binding cassette (ABC) transporter complex"/>
    <property type="evidence" value="ECO:0007669"/>
    <property type="project" value="InterPro"/>
</dbReference>
<dbReference type="GO" id="GO:0046677">
    <property type="term" value="P:response to antibiotic"/>
    <property type="evidence" value="ECO:0007669"/>
    <property type="project" value="UniProtKB-KW"/>
</dbReference>
<evidence type="ECO:0000256" key="2">
    <source>
        <dbReference type="ARBA" id="ARBA00022692"/>
    </source>
</evidence>
<dbReference type="InterPro" id="IPR000412">
    <property type="entry name" value="ABC_2_transport"/>
</dbReference>
<keyword evidence="6" id="KW-1003">Cell membrane</keyword>